<dbReference type="EMBL" id="CAJHJF010000012">
    <property type="protein sequence ID" value="CAD6896028.1"/>
    <property type="molecule type" value="Genomic_DNA"/>
</dbReference>
<feature type="region of interest" description="Disordered" evidence="1">
    <location>
        <begin position="1"/>
        <end position="25"/>
    </location>
</feature>
<reference evidence="2 3" key="1">
    <citation type="submission" date="2020-10" db="EMBL/GenBank/DDBJ databases">
        <authorList>
            <person name="Sedaghatjoo S."/>
        </authorList>
    </citation>
    <scope>NUCLEOTIDE SEQUENCE [LARGE SCALE GENOMIC DNA]</scope>
    <source>
        <strain evidence="2 3">LLFL</strain>
    </source>
</reference>
<proteinExistence type="predicted"/>
<dbReference type="AlphaFoldDB" id="A0A9N8LD06"/>
<feature type="region of interest" description="Disordered" evidence="1">
    <location>
        <begin position="88"/>
        <end position="136"/>
    </location>
</feature>
<evidence type="ECO:0000313" key="2">
    <source>
        <dbReference type="EMBL" id="CAD6896028.1"/>
    </source>
</evidence>
<feature type="compositionally biased region" description="Polar residues" evidence="1">
    <location>
        <begin position="90"/>
        <end position="99"/>
    </location>
</feature>
<protein>
    <submittedName>
        <fullName evidence="2">Uncharacterized protein</fullName>
    </submittedName>
</protein>
<evidence type="ECO:0000313" key="3">
    <source>
        <dbReference type="Proteomes" id="UP000836404"/>
    </source>
</evidence>
<sequence length="136" mass="12981">MTGNSFARLDSSSSSGFGGGAASPGPGGASFGASLFCSGTITSNNNGNVSSNPFPSSLAAQPTGTFLSSFTSGLNSVSTSSSGFGVGAPTNLSALQAQPTGLGGSAMKGTAAFGGLTASGPAADAQKNQQQQQSLF</sequence>
<dbReference type="Proteomes" id="UP000836404">
    <property type="component" value="Unassembled WGS sequence"/>
</dbReference>
<accession>A0A9N8LD06</accession>
<evidence type="ECO:0000256" key="1">
    <source>
        <dbReference type="SAM" id="MobiDB-lite"/>
    </source>
</evidence>
<organism evidence="2 3">
    <name type="scientific">Tilletia laevis</name>
    <dbReference type="NCBI Taxonomy" id="157183"/>
    <lineage>
        <taxon>Eukaryota</taxon>
        <taxon>Fungi</taxon>
        <taxon>Dikarya</taxon>
        <taxon>Basidiomycota</taxon>
        <taxon>Ustilaginomycotina</taxon>
        <taxon>Exobasidiomycetes</taxon>
        <taxon>Tilletiales</taxon>
        <taxon>Tilletiaceae</taxon>
        <taxon>Tilletia</taxon>
    </lineage>
</organism>
<feature type="compositionally biased region" description="Gly residues" evidence="1">
    <location>
        <begin position="16"/>
        <end position="25"/>
    </location>
</feature>
<comment type="caution">
    <text evidence="2">The sequence shown here is derived from an EMBL/GenBank/DDBJ whole genome shotgun (WGS) entry which is preliminary data.</text>
</comment>
<name>A0A9N8LD06_9BASI</name>
<gene>
    <name evidence="2" type="ORF">JKILLFL_G5807</name>
</gene>
<keyword evidence="3" id="KW-1185">Reference proteome</keyword>